<feature type="compositionally biased region" description="Polar residues" evidence="1">
    <location>
        <begin position="439"/>
        <end position="452"/>
    </location>
</feature>
<keyword evidence="3" id="KW-1185">Reference proteome</keyword>
<feature type="region of interest" description="Disordered" evidence="1">
    <location>
        <begin position="170"/>
        <end position="190"/>
    </location>
</feature>
<sequence length="782" mass="84602">MSPATPPHTPGRNQHSSPKKGRDSMTKARESPSKQKLQIGQNGFYFSCELPMSKITPTKAGTPTDTGSPKRDGILTTPTGRAPSPLKKLSPVKKSPARALFGTPTRKAGTPTQSRAGTPVKRTGQSNDSPAKSIEATSDAAQKLSSAPIATLRIPPECLEDVTEEQVANATLSAPAVSTASDESQSIEKARTSMISQPLNIGHLLAGLKVSASKTRHPIEDDDSKNKGRIQKSEPPTPLRRAAETLPSTEFSTMPGPDQNHTLNISVGTQTVRRLPETAAKPPTALDMMRQEQALQYPTPLFPKSEAEQEKAPPSKKHVKWQGSHLSFSKTPKCDPAAAQKRIGTDLTVFETMRKEMVKTEASMRRSTGQENFLRRPVNNNELPEMSNTLFQKDQKAEMLSQVTTTSTSRAYSREESDASSSTVRASMVTSAQKRDGTPNAQSTPRLVSQEATPVAARRGKSAPTKQVERSQVGGASAMKTCSTSPRKPIMSPGTATSVILTPQKQRAIPHSVDTPFSPRVRDFAVRATPVLTPAKSSNESAPIPHRVRKSNFDTPSSTRVLSSAITPEMTRNPHPKKSLSVTTKKPARPVAKEPYNPATDPRPYEMKFASAVDIADRVAKWHSDDRKKAATPAIPATPRAEMSPTKPSIKANAQKMNRGSYTPPGSPTKLRSPTKNPSLHPPHPKPPGTAKRTPRTPAPRTAKDAVTRTRNAHMLKTPTSTTRRTSFLDRNALRTPSKAIETSLDRAIDAKIAEDAASGKEFTPSGNRIKDLLDARKGKEV</sequence>
<feature type="region of interest" description="Disordered" evidence="1">
    <location>
        <begin position="760"/>
        <end position="782"/>
    </location>
</feature>
<accession>A0A9W9CP35</accession>
<feature type="compositionally biased region" description="Polar residues" evidence="1">
    <location>
        <begin position="378"/>
        <end position="392"/>
    </location>
</feature>
<feature type="compositionally biased region" description="Polar residues" evidence="1">
    <location>
        <begin position="553"/>
        <end position="566"/>
    </location>
</feature>
<feature type="compositionally biased region" description="Polar residues" evidence="1">
    <location>
        <begin position="170"/>
        <end position="184"/>
    </location>
</feature>
<feature type="compositionally biased region" description="Polar residues" evidence="1">
    <location>
        <begin position="401"/>
        <end position="411"/>
    </location>
</feature>
<feature type="compositionally biased region" description="Low complexity" evidence="1">
    <location>
        <begin position="631"/>
        <end position="641"/>
    </location>
</feature>
<feature type="compositionally biased region" description="Polar residues" evidence="1">
    <location>
        <begin position="419"/>
        <end position="432"/>
    </location>
</feature>
<evidence type="ECO:0000313" key="3">
    <source>
        <dbReference type="Proteomes" id="UP001140560"/>
    </source>
</evidence>
<feature type="region of interest" description="Disordered" evidence="1">
    <location>
        <begin position="359"/>
        <end position="493"/>
    </location>
</feature>
<evidence type="ECO:0000313" key="2">
    <source>
        <dbReference type="EMBL" id="KAJ4372945.1"/>
    </source>
</evidence>
<feature type="compositionally biased region" description="Polar residues" evidence="1">
    <location>
        <begin position="55"/>
        <end position="67"/>
    </location>
</feature>
<name>A0A9W9CP35_9PLEO</name>
<feature type="region of interest" description="Disordered" evidence="1">
    <location>
        <begin position="303"/>
        <end position="340"/>
    </location>
</feature>
<feature type="compositionally biased region" description="Low complexity" evidence="1">
    <location>
        <begin position="83"/>
        <end position="94"/>
    </location>
</feature>
<reference evidence="2" key="1">
    <citation type="submission" date="2022-10" db="EMBL/GenBank/DDBJ databases">
        <title>Tapping the CABI collections for fungal endophytes: first genome assemblies for Collariella, Neodidymelliopsis, Ascochyta clinopodiicola, Didymella pomorum, Didymosphaeria variabile, Neocosmospora piperis and Neocucurbitaria cava.</title>
        <authorList>
            <person name="Hill R."/>
        </authorList>
    </citation>
    <scope>NUCLEOTIDE SEQUENCE</scope>
    <source>
        <strain evidence="2">IMI 356814</strain>
    </source>
</reference>
<feature type="region of interest" description="Disordered" evidence="1">
    <location>
        <begin position="54"/>
        <end position="142"/>
    </location>
</feature>
<feature type="region of interest" description="Disordered" evidence="1">
    <location>
        <begin position="622"/>
        <end position="737"/>
    </location>
</feature>
<feature type="region of interest" description="Disordered" evidence="1">
    <location>
        <begin position="535"/>
        <end position="603"/>
    </location>
</feature>
<proteinExistence type="predicted"/>
<dbReference type="EMBL" id="JAPEUY010000005">
    <property type="protein sequence ID" value="KAJ4372945.1"/>
    <property type="molecule type" value="Genomic_DNA"/>
</dbReference>
<protein>
    <submittedName>
        <fullName evidence="2">Uncharacterized protein</fullName>
    </submittedName>
</protein>
<feature type="region of interest" description="Disordered" evidence="1">
    <location>
        <begin position="211"/>
        <end position="263"/>
    </location>
</feature>
<dbReference type="AlphaFoldDB" id="A0A9W9CP35"/>
<dbReference type="OrthoDB" id="3790379at2759"/>
<dbReference type="Proteomes" id="UP001140560">
    <property type="component" value="Unassembled WGS sequence"/>
</dbReference>
<feature type="compositionally biased region" description="Basic and acidic residues" evidence="1">
    <location>
        <begin position="20"/>
        <end position="33"/>
    </location>
</feature>
<feature type="region of interest" description="Disordered" evidence="1">
    <location>
        <begin position="1"/>
        <end position="42"/>
    </location>
</feature>
<gene>
    <name evidence="2" type="ORF">N0V83_003236</name>
</gene>
<organism evidence="2 3">
    <name type="scientific">Neocucurbitaria cava</name>
    <dbReference type="NCBI Taxonomy" id="798079"/>
    <lineage>
        <taxon>Eukaryota</taxon>
        <taxon>Fungi</taxon>
        <taxon>Dikarya</taxon>
        <taxon>Ascomycota</taxon>
        <taxon>Pezizomycotina</taxon>
        <taxon>Dothideomycetes</taxon>
        <taxon>Pleosporomycetidae</taxon>
        <taxon>Pleosporales</taxon>
        <taxon>Pleosporineae</taxon>
        <taxon>Cucurbitariaceae</taxon>
        <taxon>Neocucurbitaria</taxon>
    </lineage>
</organism>
<feature type="compositionally biased region" description="Basic and acidic residues" evidence="1">
    <location>
        <begin position="769"/>
        <end position="782"/>
    </location>
</feature>
<evidence type="ECO:0000256" key="1">
    <source>
        <dbReference type="SAM" id="MobiDB-lite"/>
    </source>
</evidence>
<feature type="compositionally biased region" description="Polar residues" evidence="1">
    <location>
        <begin position="123"/>
        <end position="142"/>
    </location>
</feature>
<comment type="caution">
    <text evidence="2">The sequence shown here is derived from an EMBL/GenBank/DDBJ whole genome shotgun (WGS) entry which is preliminary data.</text>
</comment>